<feature type="transmembrane region" description="Helical" evidence="1">
    <location>
        <begin position="225"/>
        <end position="244"/>
    </location>
</feature>
<dbReference type="eggNOG" id="ENOG502ZAIR">
    <property type="taxonomic scope" value="Bacteria"/>
</dbReference>
<feature type="transmembrane region" description="Helical" evidence="1">
    <location>
        <begin position="143"/>
        <end position="161"/>
    </location>
</feature>
<keyword evidence="1" id="KW-0812">Transmembrane</keyword>
<feature type="non-terminal residue" evidence="2">
    <location>
        <position position="328"/>
    </location>
</feature>
<dbReference type="InterPro" id="IPR046264">
    <property type="entry name" value="DUF6297"/>
</dbReference>
<dbReference type="AlphaFoldDB" id="J3F123"/>
<feature type="transmembrane region" description="Helical" evidence="1">
    <location>
        <begin position="92"/>
        <end position="110"/>
    </location>
</feature>
<dbReference type="EMBL" id="ALJK01000215">
    <property type="protein sequence ID" value="EJN83652.1"/>
    <property type="molecule type" value="Genomic_DNA"/>
</dbReference>
<reference evidence="2 3" key="1">
    <citation type="submission" date="2012-07" db="EMBL/GenBank/DDBJ databases">
        <authorList>
            <person name="Durkin A.S."/>
            <person name="McCorrison J."/>
            <person name="Torralba M."/>
            <person name="Gillis M."/>
            <person name="Methe B."/>
            <person name="Sutton G."/>
            <person name="Nelson K.E."/>
        </authorList>
    </citation>
    <scope>NUCLEOTIDE SEQUENCE [LARGE SCALE GENOMIC DNA]</scope>
    <source>
        <strain evidence="3">ATCC 12104 / DSM 43013 / CCUG 2238 / JCM 8349 / NCTC 10301 / Howell 279</strain>
    </source>
</reference>
<proteinExistence type="predicted"/>
<evidence type="ECO:0000313" key="2">
    <source>
        <dbReference type="EMBL" id="EJN83652.1"/>
    </source>
</evidence>
<feature type="transmembrane region" description="Helical" evidence="1">
    <location>
        <begin position="41"/>
        <end position="63"/>
    </location>
</feature>
<evidence type="ECO:0000256" key="1">
    <source>
        <dbReference type="SAM" id="Phobius"/>
    </source>
</evidence>
<dbReference type="Pfam" id="PF19814">
    <property type="entry name" value="DUF6297"/>
    <property type="match status" value="1"/>
</dbReference>
<dbReference type="Proteomes" id="UP000007814">
    <property type="component" value="Unassembled WGS sequence"/>
</dbReference>
<evidence type="ECO:0000313" key="3">
    <source>
        <dbReference type="Proteomes" id="UP000007814"/>
    </source>
</evidence>
<sequence>MTQMGSSGEAVSARSGLAVFPDGAELRRWTRRRTRRHRRGVWALVGDIYSGLLTIVVVGTILVPHLSRLVATRPSSSSQEATGLGALDLDPGWLVLALTMLLLALGIGPLSRLGPLFLRPHEAAWWLPMPGDRGTLLVPVARVEYLAAATAGAVMGVFPALASAGGWGAAVAWSVLIAAGTCLVLSELITAQVQGRGVTRLRRFLILLGAAACLAGTTFPFPRSMTGNVVVATLAGMLVVAGTLRWRQARLILGHVRDEGLLTVVARSFGAHVSLLSLDTRAVGRLLSPAPPRPAAPSPLRLARIGRRLPRSVRVLMGVAQADWILLR</sequence>
<gene>
    <name evidence="2" type="ORF">HMPREF1129_1677</name>
</gene>
<feature type="transmembrane region" description="Helical" evidence="1">
    <location>
        <begin position="201"/>
        <end position="219"/>
    </location>
</feature>
<accession>J3F123</accession>
<name>J3F123_ACTNH</name>
<feature type="transmembrane region" description="Helical" evidence="1">
    <location>
        <begin position="167"/>
        <end position="189"/>
    </location>
</feature>
<keyword evidence="1" id="KW-0472">Membrane</keyword>
<organism evidence="2 3">
    <name type="scientific">Actinomyces naeslundii (strain ATCC 12104 / DSM 43013 / CCUG 2238 / JCM 8349 / NCTC 10301 / Howell 279)</name>
    <dbReference type="NCBI Taxonomy" id="1115803"/>
    <lineage>
        <taxon>Bacteria</taxon>
        <taxon>Bacillati</taxon>
        <taxon>Actinomycetota</taxon>
        <taxon>Actinomycetes</taxon>
        <taxon>Actinomycetales</taxon>
        <taxon>Actinomycetaceae</taxon>
        <taxon>Actinomyces</taxon>
    </lineage>
</organism>
<keyword evidence="1" id="KW-1133">Transmembrane helix</keyword>
<comment type="caution">
    <text evidence="2">The sequence shown here is derived from an EMBL/GenBank/DDBJ whole genome shotgun (WGS) entry which is preliminary data.</text>
</comment>
<protein>
    <submittedName>
        <fullName evidence="2">Putative membrane protein</fullName>
    </submittedName>
</protein>